<dbReference type="Proteomes" id="UP001374535">
    <property type="component" value="Chromosome 9"/>
</dbReference>
<gene>
    <name evidence="1" type="ORF">V8G54_028567</name>
</gene>
<sequence length="121" mass="13148">MQAVQKTQNVNYSSVTLTGLSYICHFLSSAATASGSVLVGEFTRLSNFSDFPSTISIFAFCTRRPLFSSFMPTVDVRTLFSVASPLFFKISAIVTTVAMAIPRAESSTSLCCCMYLLARLT</sequence>
<accession>A0AAQ3RJH5</accession>
<reference evidence="1 2" key="1">
    <citation type="journal article" date="2023" name="Life. Sci Alliance">
        <title>Evolutionary insights into 3D genome organization and epigenetic landscape of Vigna mungo.</title>
        <authorList>
            <person name="Junaid A."/>
            <person name="Singh B."/>
            <person name="Bhatia S."/>
        </authorList>
    </citation>
    <scope>NUCLEOTIDE SEQUENCE [LARGE SCALE GENOMIC DNA]</scope>
    <source>
        <strain evidence="1">Urdbean</strain>
    </source>
</reference>
<keyword evidence="2" id="KW-1185">Reference proteome</keyword>
<name>A0AAQ3RJH5_VIGMU</name>
<proteinExistence type="predicted"/>
<organism evidence="1 2">
    <name type="scientific">Vigna mungo</name>
    <name type="common">Black gram</name>
    <name type="synonym">Phaseolus mungo</name>
    <dbReference type="NCBI Taxonomy" id="3915"/>
    <lineage>
        <taxon>Eukaryota</taxon>
        <taxon>Viridiplantae</taxon>
        <taxon>Streptophyta</taxon>
        <taxon>Embryophyta</taxon>
        <taxon>Tracheophyta</taxon>
        <taxon>Spermatophyta</taxon>
        <taxon>Magnoliopsida</taxon>
        <taxon>eudicotyledons</taxon>
        <taxon>Gunneridae</taxon>
        <taxon>Pentapetalae</taxon>
        <taxon>rosids</taxon>
        <taxon>fabids</taxon>
        <taxon>Fabales</taxon>
        <taxon>Fabaceae</taxon>
        <taxon>Papilionoideae</taxon>
        <taxon>50 kb inversion clade</taxon>
        <taxon>NPAAA clade</taxon>
        <taxon>indigoferoid/millettioid clade</taxon>
        <taxon>Phaseoleae</taxon>
        <taxon>Vigna</taxon>
    </lineage>
</organism>
<dbReference type="EMBL" id="CP144692">
    <property type="protein sequence ID" value="WVY96416.1"/>
    <property type="molecule type" value="Genomic_DNA"/>
</dbReference>
<evidence type="ECO:0000313" key="2">
    <source>
        <dbReference type="Proteomes" id="UP001374535"/>
    </source>
</evidence>
<dbReference type="AlphaFoldDB" id="A0AAQ3RJH5"/>
<protein>
    <submittedName>
        <fullName evidence="1">Uncharacterized protein</fullName>
    </submittedName>
</protein>
<evidence type="ECO:0000313" key="1">
    <source>
        <dbReference type="EMBL" id="WVY96416.1"/>
    </source>
</evidence>